<protein>
    <submittedName>
        <fullName evidence="1">Uncharacterized protein</fullName>
    </submittedName>
</protein>
<gene>
    <name evidence="1" type="ORF">RQP52_10620</name>
</gene>
<comment type="caution">
    <text evidence="1">The sequence shown here is derived from an EMBL/GenBank/DDBJ whole genome shotgun (WGS) entry which is preliminary data.</text>
</comment>
<evidence type="ECO:0000313" key="2">
    <source>
        <dbReference type="Proteomes" id="UP001260980"/>
    </source>
</evidence>
<organism evidence="1 2">
    <name type="scientific">Paenibacillus violae</name>
    <dbReference type="NCBI Taxonomy" id="3077234"/>
    <lineage>
        <taxon>Bacteria</taxon>
        <taxon>Bacillati</taxon>
        <taxon>Bacillota</taxon>
        <taxon>Bacilli</taxon>
        <taxon>Bacillales</taxon>
        <taxon>Paenibacillaceae</taxon>
        <taxon>Paenibacillus</taxon>
    </lineage>
</organism>
<name>A0ABU3RBC4_9BACL</name>
<dbReference type="RefSeq" id="WP_315951339.1">
    <property type="nucleotide sequence ID" value="NZ_JAWCUD010000002.1"/>
</dbReference>
<accession>A0ABU3RBC4</accession>
<reference evidence="1 2" key="1">
    <citation type="submission" date="2023-10" db="EMBL/GenBank/DDBJ databases">
        <title>Paenibacillus strain PFR10 Genome sequencing and assembly.</title>
        <authorList>
            <person name="Kim I."/>
        </authorList>
    </citation>
    <scope>NUCLEOTIDE SEQUENCE [LARGE SCALE GENOMIC DNA]</scope>
    <source>
        <strain evidence="1 2">PFR10</strain>
    </source>
</reference>
<evidence type="ECO:0000313" key="1">
    <source>
        <dbReference type="EMBL" id="MDU0201548.1"/>
    </source>
</evidence>
<sequence>MRRGSRGKRVIRSWEERTRTSEIPLRGPTDHRVAILDKMDED</sequence>
<keyword evidence="2" id="KW-1185">Reference proteome</keyword>
<dbReference type="Proteomes" id="UP001260980">
    <property type="component" value="Unassembled WGS sequence"/>
</dbReference>
<proteinExistence type="predicted"/>
<dbReference type="EMBL" id="JAWCUD010000002">
    <property type="protein sequence ID" value="MDU0201548.1"/>
    <property type="molecule type" value="Genomic_DNA"/>
</dbReference>